<keyword evidence="3" id="KW-0560">Oxidoreductase</keyword>
<dbReference type="GO" id="GO:0071949">
    <property type="term" value="F:FAD binding"/>
    <property type="evidence" value="ECO:0007669"/>
    <property type="project" value="InterPro"/>
</dbReference>
<accession>A0A6J6L6H4</accession>
<dbReference type="Pfam" id="PF03450">
    <property type="entry name" value="CO_deh_flav_C"/>
    <property type="match status" value="1"/>
</dbReference>
<name>A0A6J6L6H4_9ZZZZ</name>
<dbReference type="InterPro" id="IPR005107">
    <property type="entry name" value="CO_DH_flav_C"/>
</dbReference>
<dbReference type="InterPro" id="IPR016166">
    <property type="entry name" value="FAD-bd_PCMH"/>
</dbReference>
<organism evidence="5">
    <name type="scientific">freshwater metagenome</name>
    <dbReference type="NCBI Taxonomy" id="449393"/>
    <lineage>
        <taxon>unclassified sequences</taxon>
        <taxon>metagenomes</taxon>
        <taxon>ecological metagenomes</taxon>
    </lineage>
</organism>
<dbReference type="GO" id="GO:0016491">
    <property type="term" value="F:oxidoreductase activity"/>
    <property type="evidence" value="ECO:0007669"/>
    <property type="project" value="UniProtKB-KW"/>
</dbReference>
<protein>
    <submittedName>
        <fullName evidence="5">Unannotated protein</fullName>
    </submittedName>
</protein>
<dbReference type="InterPro" id="IPR016167">
    <property type="entry name" value="FAD-bd_PCMH_sub1"/>
</dbReference>
<dbReference type="Pfam" id="PF00941">
    <property type="entry name" value="FAD_binding_5"/>
    <property type="match status" value="1"/>
</dbReference>
<dbReference type="InterPro" id="IPR051312">
    <property type="entry name" value="Diverse_Substr_Oxidored"/>
</dbReference>
<evidence type="ECO:0000256" key="2">
    <source>
        <dbReference type="ARBA" id="ARBA00022827"/>
    </source>
</evidence>
<dbReference type="PANTHER" id="PTHR42659">
    <property type="entry name" value="XANTHINE DEHYDROGENASE SUBUNIT C-RELATED"/>
    <property type="match status" value="1"/>
</dbReference>
<keyword evidence="1" id="KW-0285">Flavoprotein</keyword>
<dbReference type="SMART" id="SM01092">
    <property type="entry name" value="CO_deh_flav_C"/>
    <property type="match status" value="1"/>
</dbReference>
<proteinExistence type="predicted"/>
<dbReference type="Gene3D" id="3.30.43.10">
    <property type="entry name" value="Uridine Diphospho-n-acetylenolpyruvylglucosamine Reductase, domain 2"/>
    <property type="match status" value="1"/>
</dbReference>
<dbReference type="Gene3D" id="3.30.390.50">
    <property type="entry name" value="CO dehydrogenase flavoprotein, C-terminal domain"/>
    <property type="match status" value="1"/>
</dbReference>
<keyword evidence="2" id="KW-0274">FAD</keyword>
<evidence type="ECO:0000256" key="3">
    <source>
        <dbReference type="ARBA" id="ARBA00023002"/>
    </source>
</evidence>
<dbReference type="SUPFAM" id="SSF56176">
    <property type="entry name" value="FAD-binding/transporter-associated domain-like"/>
    <property type="match status" value="1"/>
</dbReference>
<reference evidence="5" key="1">
    <citation type="submission" date="2020-05" db="EMBL/GenBank/DDBJ databases">
        <authorList>
            <person name="Chiriac C."/>
            <person name="Salcher M."/>
            <person name="Ghai R."/>
            <person name="Kavagutti S V."/>
        </authorList>
    </citation>
    <scope>NUCLEOTIDE SEQUENCE</scope>
</reference>
<sequence length="287" mass="30070">MDFFRPTSLIDALKLKSAHPLALCINGGTDVMVELNFDRKRPETLLDLSAVTELNQWSQAGESIVLGAGVSYSRIQAELATELPGLAMASRTVGSLQIRNRGGVGGNLGSASPAGDAHPALLATGATVNVSSIGGNRSIDIHDFFIGPKKSALAPDELITSITIPKARGGQQYSKIGTRNAMVIAVCSFGLAIDATARTVGTGIGSAGPTPLRAADAEAFAASHLDWETGTAPSVELLKEFGALVSAASRPIDDIRGTAAYRRHTLAIISARSLKWAWKSTNEFRSM</sequence>
<dbReference type="InterPro" id="IPR016169">
    <property type="entry name" value="FAD-bd_PCMH_sub2"/>
</dbReference>
<dbReference type="AlphaFoldDB" id="A0A6J6L6H4"/>
<dbReference type="InterPro" id="IPR036318">
    <property type="entry name" value="FAD-bd_PCMH-like_sf"/>
</dbReference>
<evidence type="ECO:0000256" key="1">
    <source>
        <dbReference type="ARBA" id="ARBA00022630"/>
    </source>
</evidence>
<evidence type="ECO:0000259" key="4">
    <source>
        <dbReference type="PROSITE" id="PS51387"/>
    </source>
</evidence>
<dbReference type="Gene3D" id="3.30.465.10">
    <property type="match status" value="1"/>
</dbReference>
<evidence type="ECO:0000313" key="5">
    <source>
        <dbReference type="EMBL" id="CAB4657302.1"/>
    </source>
</evidence>
<dbReference type="PANTHER" id="PTHR42659:SF2">
    <property type="entry name" value="XANTHINE DEHYDROGENASE SUBUNIT C-RELATED"/>
    <property type="match status" value="1"/>
</dbReference>
<dbReference type="EMBL" id="CAEZWP010000017">
    <property type="protein sequence ID" value="CAB4657302.1"/>
    <property type="molecule type" value="Genomic_DNA"/>
</dbReference>
<feature type="domain" description="FAD-binding PCMH-type" evidence="4">
    <location>
        <begin position="1"/>
        <end position="169"/>
    </location>
</feature>
<dbReference type="SUPFAM" id="SSF55447">
    <property type="entry name" value="CO dehydrogenase flavoprotein C-terminal domain-like"/>
    <property type="match status" value="1"/>
</dbReference>
<dbReference type="InterPro" id="IPR002346">
    <property type="entry name" value="Mopterin_DH_FAD-bd"/>
</dbReference>
<gene>
    <name evidence="5" type="ORF">UFOPK2265_00544</name>
</gene>
<dbReference type="PROSITE" id="PS51387">
    <property type="entry name" value="FAD_PCMH"/>
    <property type="match status" value="1"/>
</dbReference>
<dbReference type="InterPro" id="IPR036683">
    <property type="entry name" value="CO_DH_flav_C_dom_sf"/>
</dbReference>